<name>A0A0F9DZY3_9ZZZZ</name>
<proteinExistence type="predicted"/>
<evidence type="ECO:0000256" key="1">
    <source>
        <dbReference type="SAM" id="MobiDB-lite"/>
    </source>
</evidence>
<dbReference type="AlphaFoldDB" id="A0A0F9DZY3"/>
<accession>A0A0F9DZY3</accession>
<sequence length="272" mass="28155">MGKMYYSEEETSAKLNASVDELKEMVNEAKLQVFMDAGKRTFKAAEVDALAGEGDADEIELTPADSTAGEPISLSDADRPTEEKPKEDTVITSEGISIFDDEDLEVESGDPMAKTAIAASVEDQISLDGVGSGSGLLDLTRESDDTSLGAEVLEQIDLESAVPSSAVMADAEPAYMEPEAAVLEAPTVVEEIDASAGAFAGLLLGAAIVMMLVAAVAVPVMITKVPSYLEALHQNLPVVVGIGLFVSLVTAVAGYFIGKSAASHAAALQRGG</sequence>
<feature type="transmembrane region" description="Helical" evidence="2">
    <location>
        <begin position="199"/>
        <end position="222"/>
    </location>
</feature>
<comment type="caution">
    <text evidence="3">The sequence shown here is derived from an EMBL/GenBank/DDBJ whole genome shotgun (WGS) entry which is preliminary data.</text>
</comment>
<dbReference type="EMBL" id="LAZR01039260">
    <property type="protein sequence ID" value="KKL17433.1"/>
    <property type="molecule type" value="Genomic_DNA"/>
</dbReference>
<feature type="transmembrane region" description="Helical" evidence="2">
    <location>
        <begin position="234"/>
        <end position="257"/>
    </location>
</feature>
<reference evidence="3" key="1">
    <citation type="journal article" date="2015" name="Nature">
        <title>Complex archaea that bridge the gap between prokaryotes and eukaryotes.</title>
        <authorList>
            <person name="Spang A."/>
            <person name="Saw J.H."/>
            <person name="Jorgensen S.L."/>
            <person name="Zaremba-Niedzwiedzka K."/>
            <person name="Martijn J."/>
            <person name="Lind A.E."/>
            <person name="van Eijk R."/>
            <person name="Schleper C."/>
            <person name="Guy L."/>
            <person name="Ettema T.J."/>
        </authorList>
    </citation>
    <scope>NUCLEOTIDE SEQUENCE</scope>
</reference>
<protein>
    <submittedName>
        <fullName evidence="3">Uncharacterized protein</fullName>
    </submittedName>
</protein>
<keyword evidence="2" id="KW-1133">Transmembrane helix</keyword>
<feature type="compositionally biased region" description="Basic and acidic residues" evidence="1">
    <location>
        <begin position="76"/>
        <end position="87"/>
    </location>
</feature>
<evidence type="ECO:0000313" key="3">
    <source>
        <dbReference type="EMBL" id="KKL17433.1"/>
    </source>
</evidence>
<evidence type="ECO:0000256" key="2">
    <source>
        <dbReference type="SAM" id="Phobius"/>
    </source>
</evidence>
<keyword evidence="2" id="KW-0812">Transmembrane</keyword>
<keyword evidence="2" id="KW-0472">Membrane</keyword>
<organism evidence="3">
    <name type="scientific">marine sediment metagenome</name>
    <dbReference type="NCBI Taxonomy" id="412755"/>
    <lineage>
        <taxon>unclassified sequences</taxon>
        <taxon>metagenomes</taxon>
        <taxon>ecological metagenomes</taxon>
    </lineage>
</organism>
<feature type="region of interest" description="Disordered" evidence="1">
    <location>
        <begin position="53"/>
        <end position="87"/>
    </location>
</feature>
<gene>
    <name evidence="3" type="ORF">LCGC14_2485610</name>
</gene>